<dbReference type="FunCoup" id="Q2LZH5">
    <property type="interactions" value="298"/>
</dbReference>
<dbReference type="HOGENOM" id="CLU_174240_1_0_1"/>
<dbReference type="KEGG" id="dpo:4813486"/>
<dbReference type="ExpressionAtlas" id="Q2LZH5">
    <property type="expression patterns" value="baseline"/>
</dbReference>
<dbReference type="Pfam" id="PF16020">
    <property type="entry name" value="Deltameth_res"/>
    <property type="match status" value="1"/>
</dbReference>
<proteinExistence type="predicted"/>
<reference evidence="3" key="1">
    <citation type="submission" date="2025-08" db="UniProtKB">
        <authorList>
            <consortium name="RefSeq"/>
        </authorList>
    </citation>
    <scope>IDENTIFICATION</scope>
    <source>
        <strain evidence="3">MV-25-SWS-2005</strain>
        <tissue evidence="3">Whole body</tissue>
    </source>
</reference>
<dbReference type="Bgee" id="FBgn0080487">
    <property type="expression patterns" value="Expressed in insect adult head and 2 other cell types or tissues"/>
</dbReference>
<dbReference type="RefSeq" id="XP_001353798.2">
    <property type="nucleotide sequence ID" value="XM_001353762.4"/>
</dbReference>
<accession>A0A6I8UDG8</accession>
<sequence>MTWYISEGQTVYLIDKSAGHTFKKSNFQAIMLVKNIVKQGLLLRNAGAMSRAAYHAGGHHQHSTMNDLPVPAGDWKEQYSQQNTKYNVILIAGVLVLAGTIGFVKSSGLVYFNYSPPKDLD</sequence>
<dbReference type="AlphaFoldDB" id="Q2LZH5"/>
<evidence type="ECO:0000313" key="2">
    <source>
        <dbReference type="Proteomes" id="UP000001819"/>
    </source>
</evidence>
<dbReference type="PANTHER" id="PTHR22133">
    <property type="entry name" value="AT01821P-RELATED"/>
    <property type="match status" value="1"/>
</dbReference>
<keyword evidence="2" id="KW-1185">Reference proteome</keyword>
<dbReference type="PANTHER" id="PTHR22133:SF2">
    <property type="entry name" value="AT01821P-RELATED"/>
    <property type="match status" value="1"/>
</dbReference>
<organism evidence="2 3">
    <name type="scientific">Drosophila pseudoobscura pseudoobscura</name>
    <name type="common">Fruit fly</name>
    <dbReference type="NCBI Taxonomy" id="46245"/>
    <lineage>
        <taxon>Eukaryota</taxon>
        <taxon>Metazoa</taxon>
        <taxon>Ecdysozoa</taxon>
        <taxon>Arthropoda</taxon>
        <taxon>Hexapoda</taxon>
        <taxon>Insecta</taxon>
        <taxon>Pterygota</taxon>
        <taxon>Neoptera</taxon>
        <taxon>Endopterygota</taxon>
        <taxon>Diptera</taxon>
        <taxon>Brachycera</taxon>
        <taxon>Muscomorpha</taxon>
        <taxon>Ephydroidea</taxon>
        <taxon>Drosophilidae</taxon>
        <taxon>Drosophila</taxon>
        <taxon>Sophophora</taxon>
    </lineage>
</organism>
<dbReference type="GeneID" id="4813486"/>
<gene>
    <name evidence="3" type="primary">COX7B</name>
</gene>
<dbReference type="STRING" id="46245.Q2LZH5"/>
<dbReference type="eggNOG" id="ENOG502SDB6">
    <property type="taxonomic scope" value="Eukaryota"/>
</dbReference>
<evidence type="ECO:0000313" key="3">
    <source>
        <dbReference type="RefSeq" id="XP_001353798.2"/>
    </source>
</evidence>
<dbReference type="InterPro" id="IPR031973">
    <property type="entry name" value="Deltameth_res_prag01"/>
</dbReference>
<evidence type="ECO:0000259" key="1">
    <source>
        <dbReference type="Pfam" id="PF16020"/>
    </source>
</evidence>
<dbReference type="InParanoid" id="Q2LZH5"/>
<protein>
    <submittedName>
        <fullName evidence="3">Uncharacterized protein COX7B isoform X1</fullName>
    </submittedName>
</protein>
<dbReference type="Proteomes" id="UP000001819">
    <property type="component" value="Chromosome X"/>
</dbReference>
<accession>Q2LZH5</accession>
<feature type="domain" description="Deltamethrin resistance protein prag01" evidence="1">
    <location>
        <begin position="66"/>
        <end position="117"/>
    </location>
</feature>
<name>Q2LZH5_DROPS</name>